<reference evidence="2 3" key="1">
    <citation type="journal article" date="2011" name="Genome Biol.">
        <title>Comparative genome sequence analysis underscores mycoparasitism as the ancestral life style of Trichoderma.</title>
        <authorList>
            <person name="Kubicek C.P."/>
            <person name="Herrera-Estrella A."/>
            <person name="Seidl-Seiboth V."/>
            <person name="Martinez D.A."/>
            <person name="Druzhinina I.S."/>
            <person name="Thon M."/>
            <person name="Zeilinger S."/>
            <person name="Casas-Flores S."/>
            <person name="Horwitz B.A."/>
            <person name="Mukherjee P.K."/>
            <person name="Mukherjee M."/>
            <person name="Kredics L."/>
            <person name="Alcaraz L.D."/>
            <person name="Aerts A."/>
            <person name="Antal Z."/>
            <person name="Atanasova L."/>
            <person name="Cervantes-Badillo M.G."/>
            <person name="Challacombe J."/>
            <person name="Chertkov O."/>
            <person name="McCluskey K."/>
            <person name="Coulpier F."/>
            <person name="Deshpande N."/>
            <person name="von Doehren H."/>
            <person name="Ebbole D.J."/>
            <person name="Esquivel-Naranjo E.U."/>
            <person name="Fekete E."/>
            <person name="Flipphi M."/>
            <person name="Glaser F."/>
            <person name="Gomez-Rodriguez E.Y."/>
            <person name="Gruber S."/>
            <person name="Han C."/>
            <person name="Henrissat B."/>
            <person name="Hermosa R."/>
            <person name="Hernandez-Onate M."/>
            <person name="Karaffa L."/>
            <person name="Kosti I."/>
            <person name="Le Crom S."/>
            <person name="Lindquist E."/>
            <person name="Lucas S."/>
            <person name="Luebeck M."/>
            <person name="Luebeck P.S."/>
            <person name="Margeot A."/>
            <person name="Metz B."/>
            <person name="Misra M."/>
            <person name="Nevalainen H."/>
            <person name="Omann M."/>
            <person name="Packer N."/>
            <person name="Perrone G."/>
            <person name="Uresti-Rivera E.E."/>
            <person name="Salamov A."/>
            <person name="Schmoll M."/>
            <person name="Seiboth B."/>
            <person name="Shapiro H."/>
            <person name="Sukno S."/>
            <person name="Tamayo-Ramos J.A."/>
            <person name="Tisch D."/>
            <person name="Wiest A."/>
            <person name="Wilkinson H.H."/>
            <person name="Zhang M."/>
            <person name="Coutinho P.M."/>
            <person name="Kenerley C.M."/>
            <person name="Monte E."/>
            <person name="Baker S.E."/>
            <person name="Grigoriev I.V."/>
        </authorList>
    </citation>
    <scope>NUCLEOTIDE SEQUENCE [LARGE SCALE GENOMIC DNA]</scope>
    <source>
        <strain evidence="3">Gv29-8 / FGSC 10586</strain>
    </source>
</reference>
<dbReference type="HOGENOM" id="CLU_2146218_0_0_1"/>
<dbReference type="InParanoid" id="G9MPM6"/>
<proteinExistence type="predicted"/>
<accession>G9MPM6</accession>
<organism evidence="2 3">
    <name type="scientific">Hypocrea virens (strain Gv29-8 / FGSC 10586)</name>
    <name type="common">Gliocladium virens</name>
    <name type="synonym">Trichoderma virens</name>
    <dbReference type="NCBI Taxonomy" id="413071"/>
    <lineage>
        <taxon>Eukaryota</taxon>
        <taxon>Fungi</taxon>
        <taxon>Dikarya</taxon>
        <taxon>Ascomycota</taxon>
        <taxon>Pezizomycotina</taxon>
        <taxon>Sordariomycetes</taxon>
        <taxon>Hypocreomycetidae</taxon>
        <taxon>Hypocreales</taxon>
        <taxon>Hypocreaceae</taxon>
        <taxon>Trichoderma</taxon>
    </lineage>
</organism>
<dbReference type="AlphaFoldDB" id="G9MPM6"/>
<dbReference type="RefSeq" id="XP_013958029.1">
    <property type="nucleotide sequence ID" value="XM_014102554.1"/>
</dbReference>
<name>G9MPM6_HYPVG</name>
<dbReference type="GeneID" id="25791527"/>
<dbReference type="Proteomes" id="UP000007115">
    <property type="component" value="Unassembled WGS sequence"/>
</dbReference>
<dbReference type="EMBL" id="ABDF02000005">
    <property type="protein sequence ID" value="EHK23827.1"/>
    <property type="molecule type" value="Genomic_DNA"/>
</dbReference>
<evidence type="ECO:0000313" key="3">
    <source>
        <dbReference type="Proteomes" id="UP000007115"/>
    </source>
</evidence>
<comment type="caution">
    <text evidence="2">The sequence shown here is derived from an EMBL/GenBank/DDBJ whole genome shotgun (WGS) entry which is preliminary data.</text>
</comment>
<dbReference type="VEuPathDB" id="FungiDB:TRIVIDRAFT_221077"/>
<gene>
    <name evidence="2" type="ORF">TRIVIDRAFT_221077</name>
</gene>
<feature type="compositionally biased region" description="Polar residues" evidence="1">
    <location>
        <begin position="1"/>
        <end position="15"/>
    </location>
</feature>
<protein>
    <submittedName>
        <fullName evidence="2">Uncharacterized protein</fullName>
    </submittedName>
</protein>
<keyword evidence="3" id="KW-1185">Reference proteome</keyword>
<evidence type="ECO:0000313" key="2">
    <source>
        <dbReference type="EMBL" id="EHK23827.1"/>
    </source>
</evidence>
<feature type="region of interest" description="Disordered" evidence="1">
    <location>
        <begin position="1"/>
        <end position="21"/>
    </location>
</feature>
<evidence type="ECO:0000256" key="1">
    <source>
        <dbReference type="SAM" id="MobiDB-lite"/>
    </source>
</evidence>
<sequence length="112" mass="12569">MNSHTSQTEAHSQVSPDPIPPPIKLKYLVPPPLRQARPVRKGVCLLLNFLTEKPGGDGQLFLADHGLKFTRKPAYPTIYEFGLDLYCRAEGSEVEEISPMHRHGLTAFVFKQ</sequence>